<dbReference type="InterPro" id="IPR014710">
    <property type="entry name" value="RmlC-like_jellyroll"/>
</dbReference>
<keyword evidence="3 8" id="KW-0479">Metal-binding</keyword>
<dbReference type="PANTHER" id="PTHR11056">
    <property type="entry name" value="HOMOGENTISATE 1,2-DIOXYGENASE"/>
    <property type="match status" value="1"/>
</dbReference>
<dbReference type="EC" id="1.13.11.5" evidence="10"/>
<evidence type="ECO:0000256" key="3">
    <source>
        <dbReference type="ARBA" id="ARBA00022723"/>
    </source>
</evidence>
<dbReference type="Proteomes" id="UP001200642">
    <property type="component" value="Unassembled WGS sequence"/>
</dbReference>
<dbReference type="Gene3D" id="2.60.120.10">
    <property type="entry name" value="Jelly Rolls"/>
    <property type="match status" value="1"/>
</dbReference>
<accession>A0AAE3EUC1</accession>
<dbReference type="GO" id="GO:0006570">
    <property type="term" value="P:tyrosine metabolic process"/>
    <property type="evidence" value="ECO:0007669"/>
    <property type="project" value="InterPro"/>
</dbReference>
<proteinExistence type="inferred from homology"/>
<dbReference type="InterPro" id="IPR046452">
    <property type="entry name" value="HgmA_N"/>
</dbReference>
<feature type="binding site" evidence="8">
    <location>
        <position position="336"/>
    </location>
    <ligand>
        <name>homogentisate</name>
        <dbReference type="ChEBI" id="CHEBI:16169"/>
    </ligand>
</feature>
<comment type="caution">
    <text evidence="10">The sequence shown here is derived from an EMBL/GenBank/DDBJ whole genome shotgun (WGS) entry which is preliminary data.</text>
</comment>
<dbReference type="InterPro" id="IPR011051">
    <property type="entry name" value="RmlC_Cupin_sf"/>
</dbReference>
<feature type="active site" description="Proton acceptor" evidence="7">
    <location>
        <position position="263"/>
    </location>
</feature>
<evidence type="ECO:0000256" key="7">
    <source>
        <dbReference type="PIRSR" id="PIRSR605708-1"/>
    </source>
</evidence>
<dbReference type="GO" id="GO:0046872">
    <property type="term" value="F:metal ion binding"/>
    <property type="evidence" value="ECO:0007669"/>
    <property type="project" value="UniProtKB-KW"/>
</dbReference>
<evidence type="ECO:0000256" key="8">
    <source>
        <dbReference type="PIRSR" id="PIRSR605708-2"/>
    </source>
</evidence>
<keyword evidence="11" id="KW-1185">Reference proteome</keyword>
<dbReference type="PANTHER" id="PTHR11056:SF0">
    <property type="entry name" value="HOMOGENTISATE 1,2-DIOXYGENASE"/>
    <property type="match status" value="1"/>
</dbReference>
<keyword evidence="5 10" id="KW-0560">Oxidoreductase</keyword>
<evidence type="ECO:0000256" key="5">
    <source>
        <dbReference type="ARBA" id="ARBA00023002"/>
    </source>
</evidence>
<dbReference type="GO" id="GO:0006559">
    <property type="term" value="P:L-phenylalanine catabolic process"/>
    <property type="evidence" value="ECO:0007669"/>
    <property type="project" value="InterPro"/>
</dbReference>
<evidence type="ECO:0000313" key="11">
    <source>
        <dbReference type="Proteomes" id="UP001200642"/>
    </source>
</evidence>
<evidence type="ECO:0000256" key="6">
    <source>
        <dbReference type="ARBA" id="ARBA00023004"/>
    </source>
</evidence>
<dbReference type="InterPro" id="IPR005708">
    <property type="entry name" value="Homogentis_dOase"/>
</dbReference>
<evidence type="ECO:0000259" key="9">
    <source>
        <dbReference type="Pfam" id="PF20510"/>
    </source>
</evidence>
<evidence type="ECO:0000313" key="10">
    <source>
        <dbReference type="EMBL" id="MCG2460284.1"/>
    </source>
</evidence>
<dbReference type="AlphaFoldDB" id="A0AAE3EUC1"/>
<protein>
    <submittedName>
        <fullName evidence="10">Homogentisate 1,2-dioxygenase</fullName>
        <ecNumber evidence="10">1.13.11.5</ecNumber>
    </submittedName>
</protein>
<dbReference type="EMBL" id="JAIRBC010000007">
    <property type="protein sequence ID" value="MCG2460284.1"/>
    <property type="molecule type" value="Genomic_DNA"/>
</dbReference>
<dbReference type="RefSeq" id="WP_317901427.1">
    <property type="nucleotide sequence ID" value="NZ_JAIRBC010000007.1"/>
</dbReference>
<feature type="binding site" evidence="8">
    <location>
        <position position="300"/>
    </location>
    <ligand>
        <name>Fe cation</name>
        <dbReference type="ChEBI" id="CHEBI:24875"/>
    </ligand>
</feature>
<organism evidence="10 11">
    <name type="scientific">Cerina litoralis</name>
    <dbReference type="NCBI Taxonomy" id="2874477"/>
    <lineage>
        <taxon>Bacteria</taxon>
        <taxon>Pseudomonadati</taxon>
        <taxon>Bacteroidota</taxon>
        <taxon>Flavobacteriia</taxon>
        <taxon>Flavobacteriales</taxon>
        <taxon>Flavobacteriaceae</taxon>
        <taxon>Cerina</taxon>
    </lineage>
</organism>
<gene>
    <name evidence="10" type="ORF">K8352_05950</name>
</gene>
<feature type="binding site" evidence="8">
    <location>
        <position position="306"/>
    </location>
    <ligand>
        <name>Fe cation</name>
        <dbReference type="ChEBI" id="CHEBI:24875"/>
    </ligand>
</feature>
<name>A0AAE3EUC1_9FLAO</name>
<dbReference type="Pfam" id="PF20510">
    <property type="entry name" value="HgmA_N"/>
    <property type="match status" value="1"/>
</dbReference>
<dbReference type="GO" id="GO:0005737">
    <property type="term" value="C:cytoplasm"/>
    <property type="evidence" value="ECO:0007669"/>
    <property type="project" value="TreeGrafter"/>
</dbReference>
<feature type="domain" description="Homogentisate 1,2-dioxygenase N-terminal" evidence="9">
    <location>
        <begin position="105"/>
        <end position="249"/>
    </location>
</feature>
<keyword evidence="6 8" id="KW-0408">Iron</keyword>
<evidence type="ECO:0000256" key="4">
    <source>
        <dbReference type="ARBA" id="ARBA00022964"/>
    </source>
</evidence>
<reference evidence="10" key="1">
    <citation type="submission" date="2023-02" db="EMBL/GenBank/DDBJ databases">
        <title>Genome of Flavobacteriaceae gen. nov. sp. strain F89.</title>
        <authorList>
            <person name="Wang Y."/>
        </authorList>
    </citation>
    <scope>NUCLEOTIDE SEQUENCE</scope>
    <source>
        <strain evidence="10">F89</strain>
    </source>
</reference>
<sequence>MPLYHKLGRIPPKRHTVFKKEDGSLHYEQLFGTIGFDGMSSLLYHLHRPTMVKGVGKSLDVAPRAAVDHNIKSRLLHGLEVRPEEDYLDSRKILLFNSDVNIGVAAPKKSMTSYFYKNADADELLFVHKGKGRLLSPFGEIPFEYGDYILIPRGVIYQIKFETEDNRLLFAESYHPIYTPKRYRNWFGQHLEHSPYCERDFKLPQNLTTRDESGDFLIKVKKQGELHQLIYASHPFDVVGWDGYNYPYALSIHDFEPITGRVHQPPPVHQTFETSAFVVCSFVPRLYDYHPLSIPAPYNHSNIDSDEVLYYVDGDFMSRKNIEKGYISLHPAGIPHGPHPGTYEASIGKTKTEELAVMIDTFRPLQLTQTAMDIDDGQYYKSWLEDA</sequence>
<evidence type="ECO:0000256" key="2">
    <source>
        <dbReference type="ARBA" id="ARBA00007757"/>
    </source>
</evidence>
<keyword evidence="4" id="KW-0223">Dioxygenase</keyword>
<comment type="cofactor">
    <cofactor evidence="1 8">
        <name>Fe cation</name>
        <dbReference type="ChEBI" id="CHEBI:24875"/>
    </cofactor>
</comment>
<comment type="similarity">
    <text evidence="2">Belongs to the homogentisate dioxygenase family.</text>
</comment>
<feature type="binding site" evidence="8">
    <location>
        <position position="336"/>
    </location>
    <ligand>
        <name>Fe cation</name>
        <dbReference type="ChEBI" id="CHEBI:24875"/>
    </ligand>
</feature>
<dbReference type="SUPFAM" id="SSF51182">
    <property type="entry name" value="RmlC-like cupins"/>
    <property type="match status" value="1"/>
</dbReference>
<dbReference type="GO" id="GO:0004411">
    <property type="term" value="F:homogentisate 1,2-dioxygenase activity"/>
    <property type="evidence" value="ECO:0007669"/>
    <property type="project" value="UniProtKB-EC"/>
</dbReference>
<evidence type="ECO:0000256" key="1">
    <source>
        <dbReference type="ARBA" id="ARBA00001962"/>
    </source>
</evidence>